<evidence type="ECO:0000313" key="2">
    <source>
        <dbReference type="EMBL" id="TCC48073.1"/>
    </source>
</evidence>
<evidence type="ECO:0000256" key="1">
    <source>
        <dbReference type="SAM" id="MobiDB-lite"/>
    </source>
</evidence>
<keyword evidence="3" id="KW-1185">Reference proteome</keyword>
<organism evidence="2 3">
    <name type="scientific">Kribbella pittospori</name>
    <dbReference type="NCBI Taxonomy" id="722689"/>
    <lineage>
        <taxon>Bacteria</taxon>
        <taxon>Bacillati</taxon>
        <taxon>Actinomycetota</taxon>
        <taxon>Actinomycetes</taxon>
        <taxon>Propionibacteriales</taxon>
        <taxon>Kribbellaceae</taxon>
        <taxon>Kribbella</taxon>
    </lineage>
</organism>
<sequence>MMLVVPPNPGDPNLNGPLPPEPGAEQPADRDNAAGDARSTITLTIRTTETAARDLPFGMAYDVGLVLEACGLNVLDESLKGSGMVAVQLALVKVIQAIPDELGGRLNEVQGSIKREVDR</sequence>
<protein>
    <submittedName>
        <fullName evidence="2">Uncharacterized protein</fullName>
    </submittedName>
</protein>
<feature type="region of interest" description="Disordered" evidence="1">
    <location>
        <begin position="1"/>
        <end position="38"/>
    </location>
</feature>
<accession>A0A4R0JLM3</accession>
<evidence type="ECO:0000313" key="3">
    <source>
        <dbReference type="Proteomes" id="UP000291144"/>
    </source>
</evidence>
<gene>
    <name evidence="2" type="ORF">E0H73_43120</name>
</gene>
<name>A0A4R0JLM3_9ACTN</name>
<dbReference type="AlphaFoldDB" id="A0A4R0JLM3"/>
<comment type="caution">
    <text evidence="2">The sequence shown here is derived from an EMBL/GenBank/DDBJ whole genome shotgun (WGS) entry which is preliminary data.</text>
</comment>
<feature type="compositionally biased region" description="Pro residues" evidence="1">
    <location>
        <begin position="1"/>
        <end position="10"/>
    </location>
</feature>
<reference evidence="2 3" key="1">
    <citation type="submission" date="2019-02" db="EMBL/GenBank/DDBJ databases">
        <title>Kribbella capetownensis sp. nov. and Kribbella speibonae sp. nov., isolated from soil.</title>
        <authorList>
            <person name="Curtis S.M."/>
            <person name="Norton I."/>
            <person name="Everest G.J."/>
            <person name="Meyers P.R."/>
        </authorList>
    </citation>
    <scope>NUCLEOTIDE SEQUENCE [LARGE SCALE GENOMIC DNA]</scope>
    <source>
        <strain evidence="2 3">NRRL B-24813</strain>
    </source>
</reference>
<dbReference type="RefSeq" id="WP_131366690.1">
    <property type="nucleotide sequence ID" value="NZ_SJKB01000029.1"/>
</dbReference>
<dbReference type="EMBL" id="SJKB01000029">
    <property type="protein sequence ID" value="TCC48073.1"/>
    <property type="molecule type" value="Genomic_DNA"/>
</dbReference>
<dbReference type="Proteomes" id="UP000291144">
    <property type="component" value="Unassembled WGS sequence"/>
</dbReference>
<proteinExistence type="predicted"/>